<evidence type="ECO:0000313" key="1">
    <source>
        <dbReference type="Proteomes" id="UP000694923"/>
    </source>
</evidence>
<gene>
    <name evidence="2" type="primary">LOC103581235</name>
</gene>
<dbReference type="Proteomes" id="UP000694923">
    <property type="component" value="Unplaced"/>
</dbReference>
<organism evidence="1 2">
    <name type="scientific">Galeopterus variegatus</name>
    <name type="common">Malayan flying lemur</name>
    <name type="synonym">Cynocephalus variegatus</name>
    <dbReference type="NCBI Taxonomy" id="482537"/>
    <lineage>
        <taxon>Eukaryota</taxon>
        <taxon>Metazoa</taxon>
        <taxon>Chordata</taxon>
        <taxon>Craniata</taxon>
        <taxon>Vertebrata</taxon>
        <taxon>Euteleostomi</taxon>
        <taxon>Mammalia</taxon>
        <taxon>Eutheria</taxon>
        <taxon>Euarchontoglires</taxon>
        <taxon>Dermoptera</taxon>
        <taxon>Cynocephalidae</taxon>
        <taxon>Galeopterus</taxon>
    </lineage>
</organism>
<name>A0ABM0PZ02_GALVR</name>
<protein>
    <submittedName>
        <fullName evidence="2">Zinc finger protein 12-like</fullName>
    </submittedName>
</protein>
<dbReference type="RefSeq" id="XP_008561343.1">
    <property type="nucleotide sequence ID" value="XM_008563121.1"/>
</dbReference>
<sequence>MRESPHRRATTGGGNCTKCFSYTPRLQLHHSIHSGEELCKRECVRGVVSRWSSRLQYLHHSIHSGEELCKHECVRSVVFRWS</sequence>
<evidence type="ECO:0000313" key="2">
    <source>
        <dbReference type="RefSeq" id="XP_008561343.1"/>
    </source>
</evidence>
<reference evidence="2" key="1">
    <citation type="submission" date="2025-08" db="UniProtKB">
        <authorList>
            <consortium name="RefSeq"/>
        </authorList>
    </citation>
    <scope>IDENTIFICATION</scope>
</reference>
<keyword evidence="1" id="KW-1185">Reference proteome</keyword>
<dbReference type="GeneID" id="103581235"/>
<proteinExistence type="predicted"/>
<accession>A0ABM0PZ02</accession>